<dbReference type="PANTHER" id="PTHR43156">
    <property type="entry name" value="STAGE II SPORULATION PROTEIN E-RELATED"/>
    <property type="match status" value="1"/>
</dbReference>
<dbReference type="SUPFAM" id="SSF55785">
    <property type="entry name" value="PYP-like sensor domain (PAS domain)"/>
    <property type="match status" value="2"/>
</dbReference>
<dbReference type="CDD" id="cd00130">
    <property type="entry name" value="PAS"/>
    <property type="match status" value="2"/>
</dbReference>
<dbReference type="Pfam" id="PF08448">
    <property type="entry name" value="PAS_4"/>
    <property type="match status" value="1"/>
</dbReference>
<dbReference type="EMBL" id="FMUH01000001">
    <property type="protein sequence ID" value="SCX41076.1"/>
    <property type="molecule type" value="Genomic_DNA"/>
</dbReference>
<name>A0A1G4XIR0_9ACTN</name>
<dbReference type="InterPro" id="IPR001932">
    <property type="entry name" value="PPM-type_phosphatase-like_dom"/>
</dbReference>
<accession>A0A1G4XIR0</accession>
<organism evidence="4 5">
    <name type="scientific">Klenkia marina</name>
    <dbReference type="NCBI Taxonomy" id="1960309"/>
    <lineage>
        <taxon>Bacteria</taxon>
        <taxon>Bacillati</taxon>
        <taxon>Actinomycetota</taxon>
        <taxon>Actinomycetes</taxon>
        <taxon>Geodermatophilales</taxon>
        <taxon>Geodermatophilaceae</taxon>
        <taxon>Klenkia</taxon>
    </lineage>
</organism>
<dbReference type="RefSeq" id="WP_207798298.1">
    <property type="nucleotide sequence ID" value="NZ_FMUH01000001.1"/>
</dbReference>
<evidence type="ECO:0000313" key="5">
    <source>
        <dbReference type="Proteomes" id="UP000198981"/>
    </source>
</evidence>
<dbReference type="PROSITE" id="PS50112">
    <property type="entry name" value="PAS"/>
    <property type="match status" value="2"/>
</dbReference>
<reference evidence="5" key="1">
    <citation type="submission" date="2016-10" db="EMBL/GenBank/DDBJ databases">
        <authorList>
            <person name="Varghese N."/>
            <person name="Submissions S."/>
        </authorList>
    </citation>
    <scope>NUCLEOTIDE SEQUENCE [LARGE SCALE GENOMIC DNA]</scope>
    <source>
        <strain evidence="5">DSM 45722</strain>
    </source>
</reference>
<dbReference type="Gene3D" id="3.30.450.40">
    <property type="match status" value="1"/>
</dbReference>
<dbReference type="Pfam" id="PF08447">
    <property type="entry name" value="PAS_3"/>
    <property type="match status" value="1"/>
</dbReference>
<dbReference type="InterPro" id="IPR035965">
    <property type="entry name" value="PAS-like_dom_sf"/>
</dbReference>
<dbReference type="InterPro" id="IPR052016">
    <property type="entry name" value="Bact_Sigma-Reg"/>
</dbReference>
<evidence type="ECO:0000259" key="3">
    <source>
        <dbReference type="PROSITE" id="PS50113"/>
    </source>
</evidence>
<evidence type="ECO:0000259" key="2">
    <source>
        <dbReference type="PROSITE" id="PS50112"/>
    </source>
</evidence>
<dbReference type="NCBIfam" id="TIGR00229">
    <property type="entry name" value="sensory_box"/>
    <property type="match status" value="1"/>
</dbReference>
<feature type="domain" description="PAC" evidence="3">
    <location>
        <begin position="89"/>
        <end position="142"/>
    </location>
</feature>
<dbReference type="InterPro" id="IPR013656">
    <property type="entry name" value="PAS_4"/>
</dbReference>
<dbReference type="Gene3D" id="3.60.40.10">
    <property type="entry name" value="PPM-type phosphatase domain"/>
    <property type="match status" value="1"/>
</dbReference>
<evidence type="ECO:0000256" key="1">
    <source>
        <dbReference type="ARBA" id="ARBA00022801"/>
    </source>
</evidence>
<keyword evidence="1" id="KW-0378">Hydrolase</keyword>
<keyword evidence="5" id="KW-1185">Reference proteome</keyword>
<dbReference type="PANTHER" id="PTHR43156:SF2">
    <property type="entry name" value="STAGE II SPORULATION PROTEIN E"/>
    <property type="match status" value="1"/>
</dbReference>
<dbReference type="InterPro" id="IPR013655">
    <property type="entry name" value="PAS_fold_3"/>
</dbReference>
<dbReference type="Gene3D" id="3.30.450.20">
    <property type="entry name" value="PAS domain"/>
    <property type="match status" value="2"/>
</dbReference>
<dbReference type="AlphaFoldDB" id="A0A1G4XIR0"/>
<proteinExistence type="predicted"/>
<dbReference type="Gene3D" id="2.10.70.100">
    <property type="match status" value="1"/>
</dbReference>
<evidence type="ECO:0000313" key="4">
    <source>
        <dbReference type="EMBL" id="SCX41076.1"/>
    </source>
</evidence>
<feature type="domain" description="PAS" evidence="2">
    <location>
        <begin position="41"/>
        <end position="86"/>
    </location>
</feature>
<protein>
    <submittedName>
        <fullName evidence="4">PAS domain S-box-containing protein</fullName>
    </submittedName>
</protein>
<dbReference type="GO" id="GO:0016791">
    <property type="term" value="F:phosphatase activity"/>
    <property type="evidence" value="ECO:0007669"/>
    <property type="project" value="TreeGrafter"/>
</dbReference>
<dbReference type="SUPFAM" id="SSF55781">
    <property type="entry name" value="GAF domain-like"/>
    <property type="match status" value="1"/>
</dbReference>
<sequence length="668" mass="71288">MPAGPEVPGHREADLLRRSLAVDSGQVGSFDWDLASGRLVWDERLHALFGYRVGEFGGTIEAFDARVHPADRERVTQALRGAIDSCGRFEAEYRVVLPDGTTRWVQAKGRALAGADPTRAVRVLGAAYDTTDVRDGQTRTTRLLEAMPAGFFSLDAQWRFTFLNSAAERLLGQLRGELLGRSVWETFPDAVGSDFETAYRGAVESGQPQTFEAHYPAPLDAWYDVLAWPAPDGLAVYFSDITHRKRAAASAGRAAARAALRAQVTNHLADASDTTGAVADVARLLVPTLADGAIVTLLAPDGRPEDVGHWHVEPAHRAALAAWSSARLDVLPVTSPLATALRDGTPVHSSTAAVAELLPPGPDRTALEVLAADDLLVLPIPGRGRVLGALTLFTSASRPLRGVVQDTAADLAARMGLALVSSRLVAAQGQIAESLQRSLLTDPPHHDQAEIVVRYVPAAESARVGGDWYDVFRQHDGSTVLVIGDVVGHDLAAAAAMGQLRGLLRGIATSSDVGPAEVLRRLDASMRLLGVDTLATAVVARLEQPAGHPGTTRLTWSNAGHPAPLLIHPDGRQTVLDVERGELLLGVDDRTSRTERVRTLEPGTTVLLHSDGLTERRDSTLDAGLERLQRALAELHGSPLDALCDGVIDRLVDGRPDDDVALVAVRLS</sequence>
<dbReference type="SUPFAM" id="SSF81606">
    <property type="entry name" value="PP2C-like"/>
    <property type="match status" value="1"/>
</dbReference>
<feature type="domain" description="PAS" evidence="2">
    <location>
        <begin position="136"/>
        <end position="206"/>
    </location>
</feature>
<gene>
    <name evidence="4" type="ORF">SAMN03159343_1089</name>
</gene>
<dbReference type="InterPro" id="IPR000014">
    <property type="entry name" value="PAS"/>
</dbReference>
<dbReference type="InterPro" id="IPR000700">
    <property type="entry name" value="PAS-assoc_C"/>
</dbReference>
<dbReference type="Pfam" id="PF07228">
    <property type="entry name" value="SpoIIE"/>
    <property type="match status" value="1"/>
</dbReference>
<dbReference type="Proteomes" id="UP000198981">
    <property type="component" value="Unassembled WGS sequence"/>
</dbReference>
<dbReference type="InterPro" id="IPR029016">
    <property type="entry name" value="GAF-like_dom_sf"/>
</dbReference>
<dbReference type="PROSITE" id="PS50113">
    <property type="entry name" value="PAC"/>
    <property type="match status" value="1"/>
</dbReference>
<dbReference type="InterPro" id="IPR036457">
    <property type="entry name" value="PPM-type-like_dom_sf"/>
</dbReference>
<dbReference type="SMART" id="SM00331">
    <property type="entry name" value="PP2C_SIG"/>
    <property type="match status" value="1"/>
</dbReference>
<dbReference type="STRING" id="1960309.SAMN03159343_1089"/>
<dbReference type="SMART" id="SM00091">
    <property type="entry name" value="PAS"/>
    <property type="match status" value="2"/>
</dbReference>